<accession>A0A3D8QYJ9</accession>
<evidence type="ECO:0000313" key="3">
    <source>
        <dbReference type="Proteomes" id="UP000256328"/>
    </source>
</evidence>
<reference evidence="2 3" key="1">
    <citation type="journal article" date="2018" name="IMA Fungus">
        <title>IMA Genome-F 9: Draft genome sequence of Annulohypoxylon stygium, Aspergillus mulundensis, Berkeleyomyces basicola (syn. Thielaviopsis basicola), Ceratocystis smalleyi, two Cercospora beticola strains, Coleophoma cylindrospora, Fusarium fracticaudum, Phialophora cf. hyalina, and Morchella septimelata.</title>
        <authorList>
            <person name="Wingfield B.D."/>
            <person name="Bills G.F."/>
            <person name="Dong Y."/>
            <person name="Huang W."/>
            <person name="Nel W.J."/>
            <person name="Swalarsk-Parry B.S."/>
            <person name="Vaghefi N."/>
            <person name="Wilken P.M."/>
            <person name="An Z."/>
            <person name="de Beer Z.W."/>
            <person name="De Vos L."/>
            <person name="Chen L."/>
            <person name="Duong T.A."/>
            <person name="Gao Y."/>
            <person name="Hammerbacher A."/>
            <person name="Kikkert J.R."/>
            <person name="Li Y."/>
            <person name="Li H."/>
            <person name="Li K."/>
            <person name="Li Q."/>
            <person name="Liu X."/>
            <person name="Ma X."/>
            <person name="Naidoo K."/>
            <person name="Pethybridge S.J."/>
            <person name="Sun J."/>
            <person name="Steenkamp E.T."/>
            <person name="van der Nest M.A."/>
            <person name="van Wyk S."/>
            <person name="Wingfield M.J."/>
            <person name="Xiong C."/>
            <person name="Yue Q."/>
            <person name="Zhang X."/>
        </authorList>
    </citation>
    <scope>NUCLEOTIDE SEQUENCE [LARGE SCALE GENOMIC DNA]</scope>
    <source>
        <strain evidence="2 3">BP5796</strain>
    </source>
</reference>
<dbReference type="Proteomes" id="UP000256328">
    <property type="component" value="Unassembled WGS sequence"/>
</dbReference>
<dbReference type="PANTHER" id="PTHR35371:SF1">
    <property type="entry name" value="BLR7753 PROTEIN"/>
    <property type="match status" value="1"/>
</dbReference>
<proteinExistence type="predicted"/>
<dbReference type="SUPFAM" id="SSF161084">
    <property type="entry name" value="MAPEG domain-like"/>
    <property type="match status" value="1"/>
</dbReference>
<evidence type="ECO:0000313" key="2">
    <source>
        <dbReference type="EMBL" id="RDW66758.1"/>
    </source>
</evidence>
<dbReference type="PANTHER" id="PTHR35371">
    <property type="entry name" value="INNER MEMBRANE PROTEIN"/>
    <property type="match status" value="1"/>
</dbReference>
<name>A0A3D8QYJ9_9HELO</name>
<dbReference type="EMBL" id="PDLN01000014">
    <property type="protein sequence ID" value="RDW66758.1"/>
    <property type="molecule type" value="Genomic_DNA"/>
</dbReference>
<keyword evidence="1" id="KW-0472">Membrane</keyword>
<keyword evidence="3" id="KW-1185">Reference proteome</keyword>
<evidence type="ECO:0000256" key="1">
    <source>
        <dbReference type="SAM" id="Phobius"/>
    </source>
</evidence>
<feature type="transmembrane region" description="Helical" evidence="1">
    <location>
        <begin position="46"/>
        <end position="65"/>
    </location>
</feature>
<gene>
    <name evidence="2" type="ORF">BP5796_09507</name>
</gene>
<sequence length="173" mass="19376">MDDIAGAQFIQKENHIPKDEQASITKANFSPRQDPISNNVTKMSNYSVYAIPAYFVLTLFPHQYALYTISRAQKKGFAIYDNRNPRGSWTENLKASVPADVFATYERAEAAHKNGYESFPLICTAVILGMIFLDTFLFVPVGRRKVAPGKRGEIARQHLEQVRLAVPPEQGGV</sequence>
<keyword evidence="1" id="KW-1133">Transmembrane helix</keyword>
<dbReference type="AlphaFoldDB" id="A0A3D8QYJ9"/>
<comment type="caution">
    <text evidence="2">The sequence shown here is derived from an EMBL/GenBank/DDBJ whole genome shotgun (WGS) entry which is preliminary data.</text>
</comment>
<organism evidence="2 3">
    <name type="scientific">Coleophoma crateriformis</name>
    <dbReference type="NCBI Taxonomy" id="565419"/>
    <lineage>
        <taxon>Eukaryota</taxon>
        <taxon>Fungi</taxon>
        <taxon>Dikarya</taxon>
        <taxon>Ascomycota</taxon>
        <taxon>Pezizomycotina</taxon>
        <taxon>Leotiomycetes</taxon>
        <taxon>Helotiales</taxon>
        <taxon>Dermateaceae</taxon>
        <taxon>Coleophoma</taxon>
    </lineage>
</organism>
<protein>
    <submittedName>
        <fullName evidence="2">Uncharacterized protein</fullName>
    </submittedName>
</protein>
<keyword evidence="1" id="KW-0812">Transmembrane</keyword>
<dbReference type="InterPro" id="IPR023352">
    <property type="entry name" value="MAPEG-like_dom_sf"/>
</dbReference>
<dbReference type="OrthoDB" id="2122304at2759"/>
<feature type="transmembrane region" description="Helical" evidence="1">
    <location>
        <begin position="119"/>
        <end position="141"/>
    </location>
</feature>